<keyword evidence="1" id="KW-0472">Membrane</keyword>
<dbReference type="InterPro" id="IPR010982">
    <property type="entry name" value="Lambda_DNA-bd_dom_sf"/>
</dbReference>
<gene>
    <name evidence="3" type="ORF">AB6724_09910</name>
</gene>
<dbReference type="InterPro" id="IPR025194">
    <property type="entry name" value="RodZ-like_C"/>
</dbReference>
<keyword evidence="4" id="KW-1185">Reference proteome</keyword>
<name>A0ABV3ZVG5_9BURK</name>
<feature type="transmembrane region" description="Helical" evidence="1">
    <location>
        <begin position="131"/>
        <end position="148"/>
    </location>
</feature>
<feature type="domain" description="Cytoskeleton protein RodZ-like C-terminal" evidence="2">
    <location>
        <begin position="263"/>
        <end position="332"/>
    </location>
</feature>
<evidence type="ECO:0000259" key="2">
    <source>
        <dbReference type="Pfam" id="PF13464"/>
    </source>
</evidence>
<dbReference type="InterPro" id="IPR050400">
    <property type="entry name" value="Bact_Cytoskel_RodZ"/>
</dbReference>
<evidence type="ECO:0000313" key="3">
    <source>
        <dbReference type="EMBL" id="MEX8193159.1"/>
    </source>
</evidence>
<dbReference type="Pfam" id="PF13464">
    <property type="entry name" value="RodZ_C"/>
    <property type="match status" value="1"/>
</dbReference>
<dbReference type="PANTHER" id="PTHR34475">
    <property type="match status" value="1"/>
</dbReference>
<dbReference type="Proteomes" id="UP001561046">
    <property type="component" value="Unassembled WGS sequence"/>
</dbReference>
<keyword evidence="1" id="KW-0812">Transmembrane</keyword>
<protein>
    <submittedName>
        <fullName evidence="3">Helix-turn-helix domain-containing protein</fullName>
    </submittedName>
</protein>
<comment type="caution">
    <text evidence="3">The sequence shown here is derived from an EMBL/GenBank/DDBJ whole genome shotgun (WGS) entry which is preliminary data.</text>
</comment>
<dbReference type="RefSeq" id="WP_369338357.1">
    <property type="nucleotide sequence ID" value="NZ_JBFYGN010000009.1"/>
</dbReference>
<evidence type="ECO:0000256" key="1">
    <source>
        <dbReference type="SAM" id="Phobius"/>
    </source>
</evidence>
<accession>A0ABV3ZVG5</accession>
<evidence type="ECO:0000313" key="4">
    <source>
        <dbReference type="Proteomes" id="UP001561046"/>
    </source>
</evidence>
<dbReference type="PANTHER" id="PTHR34475:SF1">
    <property type="entry name" value="CYTOSKELETON PROTEIN RODZ"/>
    <property type="match status" value="1"/>
</dbReference>
<dbReference type="EMBL" id="JBFYGN010000009">
    <property type="protein sequence ID" value="MEX8193159.1"/>
    <property type="molecule type" value="Genomic_DNA"/>
</dbReference>
<sequence>MSDSAVEEVTMQSEEQARVTAGAMLRQAREAVHVQLPSLAATLKVPQHKLEALETDDYAAFPDHVFMRALAMGMCRALHIDSAPVLALLPRTQLKSLEGSGPGINEAVKERISFKAKGTPLDSRAGGSRKIAAGVLILLAAAAAVYFVPFHQAVDSASDAVAGQSAGAAALPASASGTVVESGAAVPMGAASNSGDAPEAASAEAAPAVPATPVAAAAPVAASGPAAAAVGGTGDAAAPAPAPNAAAAPVPAAAPASGAVLALKASGQSWVKVKDANGKVVLEKTLAKDESVTAEGLLPLSVIVGNAKGTQVLVRGEPLNISTTRDNVARFEVK</sequence>
<organism evidence="3 4">
    <name type="scientific">Comamonas guangdongensis</name>
    <dbReference type="NCBI Taxonomy" id="510515"/>
    <lineage>
        <taxon>Bacteria</taxon>
        <taxon>Pseudomonadati</taxon>
        <taxon>Pseudomonadota</taxon>
        <taxon>Betaproteobacteria</taxon>
        <taxon>Burkholderiales</taxon>
        <taxon>Comamonadaceae</taxon>
        <taxon>Comamonas</taxon>
    </lineage>
</organism>
<dbReference type="Gene3D" id="1.10.260.40">
    <property type="entry name" value="lambda repressor-like DNA-binding domains"/>
    <property type="match status" value="1"/>
</dbReference>
<keyword evidence="1" id="KW-1133">Transmembrane helix</keyword>
<proteinExistence type="predicted"/>
<dbReference type="Pfam" id="PF13413">
    <property type="entry name" value="HTH_25"/>
    <property type="match status" value="1"/>
</dbReference>
<reference evidence="3 4" key="1">
    <citation type="journal article" date="2013" name="Int. J. Syst. Evol. Microbiol.">
        <title>Comamonas guangdongensis sp. nov., isolated from subterranean forest sediment, and emended description of the genus Comamonas.</title>
        <authorList>
            <person name="Zhang J."/>
            <person name="Wang Y."/>
            <person name="Zhou S."/>
            <person name="Wu C."/>
            <person name="He J."/>
            <person name="Li F."/>
        </authorList>
    </citation>
    <scope>NUCLEOTIDE SEQUENCE [LARGE SCALE GENOMIC DNA]</scope>
    <source>
        <strain evidence="3 4">CCTCC AB2011133</strain>
    </source>
</reference>